<comment type="caution">
    <text evidence="3">The sequence shown here is derived from an EMBL/GenBank/DDBJ whole genome shotgun (WGS) entry which is preliminary data.</text>
</comment>
<accession>A0A850QRJ4</accession>
<proteinExistence type="predicted"/>
<gene>
    <name evidence="3" type="ORF">HWA77_11275</name>
</gene>
<feature type="domain" description="HIT" evidence="2">
    <location>
        <begin position="2"/>
        <end position="108"/>
    </location>
</feature>
<dbReference type="GO" id="GO:0009117">
    <property type="term" value="P:nucleotide metabolic process"/>
    <property type="evidence" value="ECO:0007669"/>
    <property type="project" value="TreeGrafter"/>
</dbReference>
<dbReference type="Pfam" id="PF01230">
    <property type="entry name" value="HIT"/>
    <property type="match status" value="1"/>
</dbReference>
<dbReference type="Proteomes" id="UP000533429">
    <property type="component" value="Unassembled WGS sequence"/>
</dbReference>
<comment type="caution">
    <text evidence="1">Lacks conserved residue(s) required for the propagation of feature annotation.</text>
</comment>
<evidence type="ECO:0000313" key="3">
    <source>
        <dbReference type="EMBL" id="NVP00793.1"/>
    </source>
</evidence>
<dbReference type="InterPro" id="IPR011146">
    <property type="entry name" value="HIT-like"/>
</dbReference>
<protein>
    <submittedName>
        <fullName evidence="3">HIT family protein</fullName>
    </submittedName>
</protein>
<dbReference type="PRINTS" id="PR00332">
    <property type="entry name" value="HISTRIAD"/>
</dbReference>
<organism evidence="3 4">
    <name type="scientific">Photobacterium damselae subsp. damselae</name>
    <name type="common">Listonella damsela</name>
    <dbReference type="NCBI Taxonomy" id="85581"/>
    <lineage>
        <taxon>Bacteria</taxon>
        <taxon>Pseudomonadati</taxon>
        <taxon>Pseudomonadota</taxon>
        <taxon>Gammaproteobacteria</taxon>
        <taxon>Vibrionales</taxon>
        <taxon>Vibrionaceae</taxon>
        <taxon>Photobacterium</taxon>
    </lineage>
</organism>
<sequence>MCFCEIVKGKLPCHKVWEDDKHLAFLSIYPNTKGFTVVIPKKHCSSYAFAQSDEVLCDLIVATKKVALLLDKSFDGVARTGMFFEGYGVDHLHSKLSPMHGTGNNSEFQLIEANIDKFYDNYEGYLSSHDWHRADDSELAQIAAHIRSVDAKE</sequence>
<dbReference type="PROSITE" id="PS51084">
    <property type="entry name" value="HIT_2"/>
    <property type="match status" value="1"/>
</dbReference>
<evidence type="ECO:0000313" key="4">
    <source>
        <dbReference type="Proteomes" id="UP000533429"/>
    </source>
</evidence>
<dbReference type="Gene3D" id="3.30.428.10">
    <property type="entry name" value="HIT-like"/>
    <property type="match status" value="1"/>
</dbReference>
<name>A0A850QRJ4_PHODD</name>
<evidence type="ECO:0000256" key="1">
    <source>
        <dbReference type="PROSITE-ProRule" id="PRU00464"/>
    </source>
</evidence>
<dbReference type="SUPFAM" id="SSF54197">
    <property type="entry name" value="HIT-like"/>
    <property type="match status" value="1"/>
</dbReference>
<dbReference type="InterPro" id="IPR001310">
    <property type="entry name" value="Histidine_triad_HIT"/>
</dbReference>
<dbReference type="AlphaFoldDB" id="A0A850QRJ4"/>
<dbReference type="InterPro" id="IPR036265">
    <property type="entry name" value="HIT-like_sf"/>
</dbReference>
<dbReference type="EMBL" id="JABXOR010000701">
    <property type="protein sequence ID" value="NVP00793.1"/>
    <property type="molecule type" value="Genomic_DNA"/>
</dbReference>
<reference evidence="3 4" key="1">
    <citation type="submission" date="2020-06" db="EMBL/GenBank/DDBJ databases">
        <title>Photobacterium damselae subsp. damselae comparative genomics.</title>
        <authorList>
            <person name="Osorio C.R."/>
        </authorList>
    </citation>
    <scope>NUCLEOTIDE SEQUENCE [LARGE SCALE GENOMIC DNA]</scope>
    <source>
        <strain evidence="3 4">TW250/03</strain>
    </source>
</reference>
<dbReference type="GO" id="GO:0003824">
    <property type="term" value="F:catalytic activity"/>
    <property type="evidence" value="ECO:0007669"/>
    <property type="project" value="InterPro"/>
</dbReference>
<evidence type="ECO:0000259" key="2">
    <source>
        <dbReference type="PROSITE" id="PS51084"/>
    </source>
</evidence>
<dbReference type="PANTHER" id="PTHR46648:SF1">
    <property type="entry name" value="ADENOSINE 5'-MONOPHOSPHORAMIDASE HNT1"/>
    <property type="match status" value="1"/>
</dbReference>
<dbReference type="PANTHER" id="PTHR46648">
    <property type="entry name" value="HIT FAMILY PROTEIN 1"/>
    <property type="match status" value="1"/>
</dbReference>